<name>A0A2S1LFE9_9FLAO</name>
<accession>A0A2S1LFE9</accession>
<evidence type="ECO:0000313" key="2">
    <source>
        <dbReference type="Proteomes" id="UP000244527"/>
    </source>
</evidence>
<reference evidence="1 2" key="1">
    <citation type="submission" date="2017-04" db="EMBL/GenBank/DDBJ databases">
        <title>Compelte genome sequence of WV33.</title>
        <authorList>
            <person name="Lee P.C."/>
        </authorList>
    </citation>
    <scope>NUCLEOTIDE SEQUENCE [LARGE SCALE GENOMIC DNA]</scope>
    <source>
        <strain evidence="1 2">WV33</strain>
    </source>
</reference>
<sequence length="284" mass="30966">MQKIIKLSFLFIILSQFSYGQWTKGKSNGYYKLSASSLIADEHFTSSKQKDPNVTRGNFIVSAYAEYGLTDRIDAIAYVPLLARVYQNKQVSGLTGSVLANGEAVNSIGDIDLGLRYGLLKNDHLVVSATLKFGLPTGKSQGGSDGSLQTGDGEFNQLLQIDLGIPFKISNQNLYGKLYSGFNNRTKGFSDEFHFGAEVGTKIANKFFVATKFSNVRSLNNGTFNNETGQGIFANNVEFTNLGIEVAYYISSKFGVSVNYTDILSGKITYAAPTYTGGIFLDIQ</sequence>
<proteinExistence type="predicted"/>
<gene>
    <name evidence="1" type="ORF">FFWV33_13590</name>
</gene>
<dbReference type="RefSeq" id="WP_108741412.1">
    <property type="nucleotide sequence ID" value="NZ_CP020918.1"/>
</dbReference>
<keyword evidence="2" id="KW-1185">Reference proteome</keyword>
<organism evidence="1 2">
    <name type="scientific">Flavobacterium faecale</name>
    <dbReference type="NCBI Taxonomy" id="1355330"/>
    <lineage>
        <taxon>Bacteria</taxon>
        <taxon>Pseudomonadati</taxon>
        <taxon>Bacteroidota</taxon>
        <taxon>Flavobacteriia</taxon>
        <taxon>Flavobacteriales</taxon>
        <taxon>Flavobacteriaceae</taxon>
        <taxon>Flavobacterium</taxon>
    </lineage>
</organism>
<dbReference type="AlphaFoldDB" id="A0A2S1LFE9"/>
<dbReference type="EMBL" id="CP020918">
    <property type="protein sequence ID" value="AWG22485.1"/>
    <property type="molecule type" value="Genomic_DNA"/>
</dbReference>
<evidence type="ECO:0000313" key="1">
    <source>
        <dbReference type="EMBL" id="AWG22485.1"/>
    </source>
</evidence>
<dbReference type="OrthoDB" id="9782650at2"/>
<protein>
    <submittedName>
        <fullName evidence="1">Uncharacterized protein</fullName>
    </submittedName>
</protein>
<dbReference type="Proteomes" id="UP000244527">
    <property type="component" value="Chromosome"/>
</dbReference>
<dbReference type="KEGG" id="ffa:FFWV33_13590"/>